<name>A0A540W6Z7_9ACTN</name>
<keyword evidence="4 8" id="KW-0812">Transmembrane</keyword>
<evidence type="ECO:0000256" key="5">
    <source>
        <dbReference type="ARBA" id="ARBA00022989"/>
    </source>
</evidence>
<feature type="transmembrane region" description="Helical" evidence="8">
    <location>
        <begin position="296"/>
        <end position="324"/>
    </location>
</feature>
<feature type="transmembrane region" description="Helical" evidence="8">
    <location>
        <begin position="344"/>
        <end position="361"/>
    </location>
</feature>
<keyword evidence="3" id="KW-1003">Cell membrane</keyword>
<keyword evidence="6 8" id="KW-0472">Membrane</keyword>
<comment type="similarity">
    <text evidence="2">Belongs to the UPF0718 family.</text>
</comment>
<evidence type="ECO:0000313" key="10">
    <source>
        <dbReference type="Proteomes" id="UP000319103"/>
    </source>
</evidence>
<organism evidence="9 10">
    <name type="scientific">Kitasatospora acidiphila</name>
    <dbReference type="NCBI Taxonomy" id="2567942"/>
    <lineage>
        <taxon>Bacteria</taxon>
        <taxon>Bacillati</taxon>
        <taxon>Actinomycetota</taxon>
        <taxon>Actinomycetes</taxon>
        <taxon>Kitasatosporales</taxon>
        <taxon>Streptomycetaceae</taxon>
        <taxon>Kitasatospora</taxon>
    </lineage>
</organism>
<feature type="region of interest" description="Disordered" evidence="7">
    <location>
        <begin position="377"/>
        <end position="440"/>
    </location>
</feature>
<evidence type="ECO:0000256" key="8">
    <source>
        <dbReference type="SAM" id="Phobius"/>
    </source>
</evidence>
<dbReference type="Proteomes" id="UP000319103">
    <property type="component" value="Unassembled WGS sequence"/>
</dbReference>
<proteinExistence type="inferred from homology"/>
<dbReference type="AlphaFoldDB" id="A0A540W6Z7"/>
<evidence type="ECO:0000256" key="6">
    <source>
        <dbReference type="ARBA" id="ARBA00023136"/>
    </source>
</evidence>
<feature type="transmembrane region" description="Helical" evidence="8">
    <location>
        <begin position="264"/>
        <end position="284"/>
    </location>
</feature>
<accession>A0A540W6Z7</accession>
<dbReference type="InterPro" id="IPR053166">
    <property type="entry name" value="UPF0718_permease"/>
</dbReference>
<sequence length="440" mass="47182">MHALLHALSITGSMTWEITWALILGFLLSAVVQAVVRKSTVIRLLGDDRPRTLAIASALGAASSSCSYAAVALARSLFRKGADFTAAMAFEIASTNLVVELGVILALLMGWQFTAAEFVGGPIMIIALAVLFRLFLRDKLLREAREQADRGLAGSMEGHAAMDMSVQGEGSFTRRLFSRDGFTATAHVFVMEWAAILKDLVIGLLVAGAIAAWVPDSFWQAFFFAHHPLAAKLWGPLIGPVVAMISFVCSIGNVPLAVVLWKGGISFGGVVAFIFADLLILPILNIYRKYYGRRMAYFLLATFYAAMVLAGYLVELLFGGLGLIPDQRDATIPMEGISWNYTSWLNIAFLLLAAVLVIRFFRTGGMAMMHMMGGGPDDHAGHGHEGHEGHAGHGGHAGHAGHDGHDAHEGHGGHEGHGDHSAHAGHDHGAHGDHGDHQHH</sequence>
<dbReference type="Pfam" id="PF03773">
    <property type="entry name" value="ArsP_1"/>
    <property type="match status" value="1"/>
</dbReference>
<comment type="caution">
    <text evidence="9">The sequence shown here is derived from an EMBL/GenBank/DDBJ whole genome shotgun (WGS) entry which is preliminary data.</text>
</comment>
<dbReference type="EMBL" id="VIGB01000003">
    <property type="protein sequence ID" value="TQF04114.1"/>
    <property type="molecule type" value="Genomic_DNA"/>
</dbReference>
<evidence type="ECO:0000256" key="7">
    <source>
        <dbReference type="SAM" id="MobiDB-lite"/>
    </source>
</evidence>
<dbReference type="PANTHER" id="PTHR42775:SF1">
    <property type="entry name" value="PERMEASE RV2963-RELATED"/>
    <property type="match status" value="1"/>
</dbReference>
<evidence type="ECO:0000256" key="3">
    <source>
        <dbReference type="ARBA" id="ARBA00022475"/>
    </source>
</evidence>
<dbReference type="PANTHER" id="PTHR42775">
    <property type="entry name" value="PERMEASE RV2963-RELATED"/>
    <property type="match status" value="1"/>
</dbReference>
<evidence type="ECO:0000256" key="4">
    <source>
        <dbReference type="ARBA" id="ARBA00022692"/>
    </source>
</evidence>
<keyword evidence="10" id="KW-1185">Reference proteome</keyword>
<dbReference type="GO" id="GO:0005886">
    <property type="term" value="C:plasma membrane"/>
    <property type="evidence" value="ECO:0007669"/>
    <property type="project" value="UniProtKB-SubCell"/>
</dbReference>
<dbReference type="RefSeq" id="WP_141634702.1">
    <property type="nucleotide sequence ID" value="NZ_VIGB01000003.1"/>
</dbReference>
<protein>
    <submittedName>
        <fullName evidence="9">Permease</fullName>
    </submittedName>
</protein>
<feature type="transmembrane region" description="Helical" evidence="8">
    <location>
        <begin position="202"/>
        <end position="225"/>
    </location>
</feature>
<feature type="compositionally biased region" description="Basic and acidic residues" evidence="7">
    <location>
        <begin position="400"/>
        <end position="440"/>
    </location>
</feature>
<dbReference type="InterPro" id="IPR005524">
    <property type="entry name" value="DUF318"/>
</dbReference>
<feature type="transmembrane region" description="Helical" evidence="8">
    <location>
        <begin position="53"/>
        <end position="74"/>
    </location>
</feature>
<gene>
    <name evidence="9" type="ORF">E6W39_20130</name>
</gene>
<comment type="subcellular location">
    <subcellularLocation>
        <location evidence="1">Cell membrane</location>
        <topology evidence="1">Multi-pass membrane protein</topology>
    </subcellularLocation>
</comment>
<feature type="transmembrane region" description="Helical" evidence="8">
    <location>
        <begin position="86"/>
        <end position="109"/>
    </location>
</feature>
<evidence type="ECO:0000256" key="1">
    <source>
        <dbReference type="ARBA" id="ARBA00004651"/>
    </source>
</evidence>
<evidence type="ECO:0000313" key="9">
    <source>
        <dbReference type="EMBL" id="TQF04114.1"/>
    </source>
</evidence>
<reference evidence="9 10" key="1">
    <citation type="submission" date="2019-06" db="EMBL/GenBank/DDBJ databases">
        <title>Description of Kitasatospora acidophila sp. nov. isolated from pine grove soil, and reclassification of Streptomyces novaecaesareae to Kitasatospora novaeceasareae comb. nov.</title>
        <authorList>
            <person name="Kim M.J."/>
        </authorList>
    </citation>
    <scope>NUCLEOTIDE SEQUENCE [LARGE SCALE GENOMIC DNA]</scope>
    <source>
        <strain evidence="9 10">MMS16-CNU292</strain>
    </source>
</reference>
<keyword evidence="5 8" id="KW-1133">Transmembrane helix</keyword>
<feature type="transmembrane region" description="Helical" evidence="8">
    <location>
        <begin position="237"/>
        <end position="258"/>
    </location>
</feature>
<dbReference type="OrthoDB" id="9811980at2"/>
<evidence type="ECO:0000256" key="2">
    <source>
        <dbReference type="ARBA" id="ARBA00006386"/>
    </source>
</evidence>
<feature type="transmembrane region" description="Helical" evidence="8">
    <location>
        <begin position="115"/>
        <end position="136"/>
    </location>
</feature>
<feature type="compositionally biased region" description="Basic and acidic residues" evidence="7">
    <location>
        <begin position="377"/>
        <end position="391"/>
    </location>
</feature>